<evidence type="ECO:0000256" key="6">
    <source>
        <dbReference type="ARBA" id="ARBA00022692"/>
    </source>
</evidence>
<protein>
    <recommendedName>
        <fullName evidence="3 12">Preprotein translocase subunit SecG</fullName>
    </recommendedName>
    <alternativeName>
        <fullName evidence="11 12">Protein transport protein Sec61 subunit beta homolog</fullName>
    </alternativeName>
</protein>
<name>A0A520KSN3_METT2</name>
<keyword evidence="5 12" id="KW-1003">Cell membrane</keyword>
<proteinExistence type="inferred from homology"/>
<keyword evidence="9 12" id="KW-0811">Translocation</keyword>
<feature type="topological domain" description="Cytoplasmic" evidence="12">
    <location>
        <begin position="1"/>
        <end position="30"/>
    </location>
</feature>
<accession>A0A520KSN3</accession>
<evidence type="ECO:0000256" key="1">
    <source>
        <dbReference type="ARBA" id="ARBA00004162"/>
    </source>
</evidence>
<dbReference type="NCBIfam" id="NF002318">
    <property type="entry name" value="PRK01253.1"/>
    <property type="match status" value="1"/>
</dbReference>
<keyword evidence="8 12" id="KW-1133">Transmembrane helix</keyword>
<dbReference type="GO" id="GO:0005886">
    <property type="term" value="C:plasma membrane"/>
    <property type="evidence" value="ECO:0007669"/>
    <property type="project" value="UniProtKB-SubCell"/>
</dbReference>
<feature type="transmembrane region" description="Helical" evidence="13">
    <location>
        <begin position="34"/>
        <end position="51"/>
    </location>
</feature>
<evidence type="ECO:0000256" key="13">
    <source>
        <dbReference type="SAM" id="Phobius"/>
    </source>
</evidence>
<evidence type="ECO:0000256" key="8">
    <source>
        <dbReference type="ARBA" id="ARBA00022989"/>
    </source>
</evidence>
<evidence type="ECO:0000313" key="14">
    <source>
        <dbReference type="EMBL" id="RZN64933.1"/>
    </source>
</evidence>
<evidence type="ECO:0000256" key="3">
    <source>
        <dbReference type="ARBA" id="ARBA00014522"/>
    </source>
</evidence>
<evidence type="ECO:0000256" key="10">
    <source>
        <dbReference type="ARBA" id="ARBA00023136"/>
    </source>
</evidence>
<dbReference type="Proteomes" id="UP000317158">
    <property type="component" value="Unassembled WGS sequence"/>
</dbReference>
<evidence type="ECO:0000256" key="4">
    <source>
        <dbReference type="ARBA" id="ARBA00022448"/>
    </source>
</evidence>
<evidence type="ECO:0000256" key="2">
    <source>
        <dbReference type="ARBA" id="ARBA00006103"/>
    </source>
</evidence>
<comment type="similarity">
    <text evidence="2 12">Belongs to the SEC61-beta family.</text>
</comment>
<evidence type="ECO:0000256" key="12">
    <source>
        <dbReference type="HAMAP-Rule" id="MF_00751"/>
    </source>
</evidence>
<keyword evidence="6 12" id="KW-0812">Transmembrane</keyword>
<keyword evidence="4 12" id="KW-0813">Transport</keyword>
<dbReference type="GO" id="GO:0015031">
    <property type="term" value="P:protein transport"/>
    <property type="evidence" value="ECO:0007669"/>
    <property type="project" value="UniProtKB-UniRule"/>
</dbReference>
<comment type="caution">
    <text evidence="14">The sequence shown here is derived from an EMBL/GenBank/DDBJ whole genome shotgun (WGS) entry which is preliminary data.</text>
</comment>
<dbReference type="AlphaFoldDB" id="A0A520KSN3"/>
<dbReference type="InterPro" id="IPR016482">
    <property type="entry name" value="SecG/Sec61-beta/Sbh"/>
</dbReference>
<comment type="subunit">
    <text evidence="12">Component of the protein translocase complex. Heterotrimer consisting of alpha (SecY), beta (SecG) and gamma (SecE) subunits. Can form oligomers of the heterotrimer.</text>
</comment>
<comment type="function">
    <text evidence="12">Involved in protein export. The function of the beta subunit is unknown, but it may be involved in stabilization of the trimeric complex.</text>
</comment>
<dbReference type="HAMAP" id="MF_00751">
    <property type="entry name" value="SecG"/>
    <property type="match status" value="1"/>
</dbReference>
<evidence type="ECO:0000256" key="5">
    <source>
        <dbReference type="ARBA" id="ARBA00022475"/>
    </source>
</evidence>
<dbReference type="Pfam" id="PF03911">
    <property type="entry name" value="Sec61_beta"/>
    <property type="match status" value="1"/>
</dbReference>
<comment type="subcellular location">
    <subcellularLocation>
        <location evidence="1 12">Cell membrane</location>
        <topology evidence="1 12">Single-pass membrane protein</topology>
    </subcellularLocation>
</comment>
<organism evidence="14 15">
    <name type="scientific">Methanoliparum thermophilum</name>
    <dbReference type="NCBI Taxonomy" id="2491083"/>
    <lineage>
        <taxon>Archaea</taxon>
        <taxon>Methanobacteriati</taxon>
        <taxon>Methanobacteriota</taxon>
        <taxon>Candidatus Methanoliparia</taxon>
        <taxon>Candidatus Methanoliparales</taxon>
        <taxon>Candidatus Methanoliparaceae</taxon>
        <taxon>Candidatus Methanoliparum</taxon>
    </lineage>
</organism>
<dbReference type="InterPro" id="IPR023531">
    <property type="entry name" value="Preprot_translocase_SecG"/>
</dbReference>
<evidence type="ECO:0000313" key="15">
    <source>
        <dbReference type="Proteomes" id="UP000317158"/>
    </source>
</evidence>
<sequence length="52" mass="5522">MASKKSSSGLSSSAGIMRYFDTEDTKIGINPKTVVISAVFIAIVLVILNFSI</sequence>
<keyword evidence="10 12" id="KW-0472">Membrane</keyword>
<evidence type="ECO:0000256" key="7">
    <source>
        <dbReference type="ARBA" id="ARBA00022927"/>
    </source>
</evidence>
<gene>
    <name evidence="12" type="primary">secG</name>
    <name evidence="14" type="ORF">EF806_02505</name>
</gene>
<evidence type="ECO:0000256" key="9">
    <source>
        <dbReference type="ARBA" id="ARBA00023010"/>
    </source>
</evidence>
<keyword evidence="7 12" id="KW-0653">Protein transport</keyword>
<dbReference type="EMBL" id="RXIF01000004">
    <property type="protein sequence ID" value="RZN64933.1"/>
    <property type="molecule type" value="Genomic_DNA"/>
</dbReference>
<reference evidence="14 15" key="1">
    <citation type="journal article" date="2019" name="Nat. Microbiol.">
        <title>Wide diversity of methane and short-chain alkane metabolisms in uncultured archaea.</title>
        <authorList>
            <person name="Borrel G."/>
            <person name="Adam P.S."/>
            <person name="McKay L.J."/>
            <person name="Chen L.X."/>
            <person name="Sierra-Garcia I.N."/>
            <person name="Sieber C.M."/>
            <person name="Letourneur Q."/>
            <person name="Ghozlane A."/>
            <person name="Andersen G.L."/>
            <person name="Li W.J."/>
            <person name="Hallam S.J."/>
            <person name="Muyzer G."/>
            <person name="de Oliveira V.M."/>
            <person name="Inskeep W.P."/>
            <person name="Banfield J.F."/>
            <person name="Gribaldo S."/>
        </authorList>
    </citation>
    <scope>NUCLEOTIDE SEQUENCE [LARGE SCALE GENOMIC DNA]</scope>
    <source>
        <strain evidence="14">NM1a</strain>
    </source>
</reference>
<evidence type="ECO:0000256" key="11">
    <source>
        <dbReference type="ARBA" id="ARBA00031868"/>
    </source>
</evidence>